<sequence>MRSAHVLLDADTIYVTIIARNTGKSAQKRRNGSARMEAEGKLENEEKDKNEDKKDGETAKETENTTPKD</sequence>
<protein>
    <submittedName>
        <fullName evidence="2">Uncharacterized protein</fullName>
    </submittedName>
</protein>
<comment type="caution">
    <text evidence="2">The sequence shown here is derived from an EMBL/GenBank/DDBJ whole genome shotgun (WGS) entry which is preliminary data.</text>
</comment>
<dbReference type="EMBL" id="JOJR01000300">
    <property type="protein sequence ID" value="RCN40128.1"/>
    <property type="molecule type" value="Genomic_DNA"/>
</dbReference>
<dbReference type="Proteomes" id="UP000252519">
    <property type="component" value="Unassembled WGS sequence"/>
</dbReference>
<evidence type="ECO:0000256" key="1">
    <source>
        <dbReference type="SAM" id="MobiDB-lite"/>
    </source>
</evidence>
<feature type="region of interest" description="Disordered" evidence="1">
    <location>
        <begin position="20"/>
        <end position="69"/>
    </location>
</feature>
<evidence type="ECO:0000313" key="3">
    <source>
        <dbReference type="Proteomes" id="UP000252519"/>
    </source>
</evidence>
<evidence type="ECO:0000313" key="2">
    <source>
        <dbReference type="EMBL" id="RCN40128.1"/>
    </source>
</evidence>
<proteinExistence type="predicted"/>
<dbReference type="AlphaFoldDB" id="A0A368G8V1"/>
<name>A0A368G8V1_ANCCA</name>
<accession>A0A368G8V1</accession>
<organism evidence="2 3">
    <name type="scientific">Ancylostoma caninum</name>
    <name type="common">Dog hookworm</name>
    <dbReference type="NCBI Taxonomy" id="29170"/>
    <lineage>
        <taxon>Eukaryota</taxon>
        <taxon>Metazoa</taxon>
        <taxon>Ecdysozoa</taxon>
        <taxon>Nematoda</taxon>
        <taxon>Chromadorea</taxon>
        <taxon>Rhabditida</taxon>
        <taxon>Rhabditina</taxon>
        <taxon>Rhabditomorpha</taxon>
        <taxon>Strongyloidea</taxon>
        <taxon>Ancylostomatidae</taxon>
        <taxon>Ancylostomatinae</taxon>
        <taxon>Ancylostoma</taxon>
    </lineage>
</organism>
<keyword evidence="3" id="KW-1185">Reference proteome</keyword>
<gene>
    <name evidence="2" type="ORF">ANCCAN_13909</name>
</gene>
<feature type="compositionally biased region" description="Basic and acidic residues" evidence="1">
    <location>
        <begin position="36"/>
        <end position="69"/>
    </location>
</feature>
<reference evidence="2 3" key="1">
    <citation type="submission" date="2014-10" db="EMBL/GenBank/DDBJ databases">
        <title>Draft genome of the hookworm Ancylostoma caninum.</title>
        <authorList>
            <person name="Mitreva M."/>
        </authorList>
    </citation>
    <scope>NUCLEOTIDE SEQUENCE [LARGE SCALE GENOMIC DNA]</scope>
    <source>
        <strain evidence="2 3">Baltimore</strain>
    </source>
</reference>